<dbReference type="Proteomes" id="UP000030748">
    <property type="component" value="Unassembled WGS sequence"/>
</dbReference>
<dbReference type="PANTHER" id="PTHR33701">
    <property type="entry name" value="TRANSMEMBRANE PROTEIN"/>
    <property type="match status" value="1"/>
</dbReference>
<feature type="compositionally biased region" description="Low complexity" evidence="2">
    <location>
        <begin position="96"/>
        <end position="108"/>
    </location>
</feature>
<dbReference type="eggNOG" id="ENOG502RZHI">
    <property type="taxonomic scope" value="Eukaryota"/>
</dbReference>
<keyword evidence="4" id="KW-1185">Reference proteome</keyword>
<feature type="compositionally biased region" description="Polar residues" evidence="2">
    <location>
        <begin position="136"/>
        <end position="151"/>
    </location>
</feature>
<accession>A0A022RET4</accession>
<proteinExistence type="predicted"/>
<reference evidence="3 4" key="1">
    <citation type="journal article" date="2013" name="Proc. Natl. Acad. Sci. U.S.A.">
        <title>Fine-scale variation in meiotic recombination in Mimulus inferred from population shotgun sequencing.</title>
        <authorList>
            <person name="Hellsten U."/>
            <person name="Wright K.M."/>
            <person name="Jenkins J."/>
            <person name="Shu S."/>
            <person name="Yuan Y."/>
            <person name="Wessler S.R."/>
            <person name="Schmutz J."/>
            <person name="Willis J.H."/>
            <person name="Rokhsar D.S."/>
        </authorList>
    </citation>
    <scope>NUCLEOTIDE SEQUENCE [LARGE SCALE GENOMIC DNA]</scope>
    <source>
        <strain evidence="4">cv. DUN x IM62</strain>
    </source>
</reference>
<keyword evidence="1" id="KW-0175">Coiled coil</keyword>
<sequence length="158" mass="17757">MELETLLKQEAESRNRAEKRLKLLMKKLQSMNIAYVSDESGYSCSVEKSDVSSVSSSTNSPTTEQLQENYENQQIEIESRGLKENLLESSSKGSENLQQNDSQNSSSSLDDKNSTADESSSAAFEIQEQKREMETNAASENLDQIEAQNDTIKMDEQR</sequence>
<gene>
    <name evidence="3" type="ORF">MIMGU_mgv1a015412mg</name>
</gene>
<organism evidence="3 4">
    <name type="scientific">Erythranthe guttata</name>
    <name type="common">Yellow monkey flower</name>
    <name type="synonym">Mimulus guttatus</name>
    <dbReference type="NCBI Taxonomy" id="4155"/>
    <lineage>
        <taxon>Eukaryota</taxon>
        <taxon>Viridiplantae</taxon>
        <taxon>Streptophyta</taxon>
        <taxon>Embryophyta</taxon>
        <taxon>Tracheophyta</taxon>
        <taxon>Spermatophyta</taxon>
        <taxon>Magnoliopsida</taxon>
        <taxon>eudicotyledons</taxon>
        <taxon>Gunneridae</taxon>
        <taxon>Pentapetalae</taxon>
        <taxon>asterids</taxon>
        <taxon>lamiids</taxon>
        <taxon>Lamiales</taxon>
        <taxon>Phrymaceae</taxon>
        <taxon>Erythranthe</taxon>
    </lineage>
</organism>
<protein>
    <submittedName>
        <fullName evidence="3">Uncharacterized protein</fullName>
    </submittedName>
</protein>
<evidence type="ECO:0000313" key="3">
    <source>
        <dbReference type="EMBL" id="EYU38499.1"/>
    </source>
</evidence>
<dbReference type="PANTHER" id="PTHR33701:SF2">
    <property type="entry name" value="TRANSMEMBRANE PROTEIN"/>
    <property type="match status" value="1"/>
</dbReference>
<feature type="compositionally biased region" description="Basic and acidic residues" evidence="2">
    <location>
        <begin position="77"/>
        <end position="86"/>
    </location>
</feature>
<feature type="coiled-coil region" evidence="1">
    <location>
        <begin position="7"/>
        <end position="34"/>
    </location>
</feature>
<feature type="region of interest" description="Disordered" evidence="2">
    <location>
        <begin position="49"/>
        <end position="158"/>
    </location>
</feature>
<name>A0A022RET4_ERYGU</name>
<evidence type="ECO:0000313" key="4">
    <source>
        <dbReference type="Proteomes" id="UP000030748"/>
    </source>
</evidence>
<feature type="compositionally biased region" description="Low complexity" evidence="2">
    <location>
        <begin position="49"/>
        <end position="76"/>
    </location>
</feature>
<evidence type="ECO:0000256" key="1">
    <source>
        <dbReference type="SAM" id="Coils"/>
    </source>
</evidence>
<evidence type="ECO:0000256" key="2">
    <source>
        <dbReference type="SAM" id="MobiDB-lite"/>
    </source>
</evidence>
<dbReference type="AlphaFoldDB" id="A0A022RET4"/>
<dbReference type="EMBL" id="KI630480">
    <property type="protein sequence ID" value="EYU38499.1"/>
    <property type="molecule type" value="Genomic_DNA"/>
</dbReference>